<keyword evidence="4" id="KW-0433">Leucine-rich repeat</keyword>
<evidence type="ECO:0000256" key="9">
    <source>
        <dbReference type="ARBA" id="ARBA00023065"/>
    </source>
</evidence>
<dbReference type="AlphaFoldDB" id="A0A653DI77"/>
<dbReference type="PANTHER" id="PTHR46473:SF26">
    <property type="entry name" value="LRRNT DOMAIN-CONTAINING PROTEIN"/>
    <property type="match status" value="1"/>
</dbReference>
<evidence type="ECO:0000256" key="4">
    <source>
        <dbReference type="ARBA" id="ARBA00022614"/>
    </source>
</evidence>
<organism evidence="15 16">
    <name type="scientific">Callosobruchus maculatus</name>
    <name type="common">Southern cowpea weevil</name>
    <name type="synonym">Pulse bruchid</name>
    <dbReference type="NCBI Taxonomy" id="64391"/>
    <lineage>
        <taxon>Eukaryota</taxon>
        <taxon>Metazoa</taxon>
        <taxon>Ecdysozoa</taxon>
        <taxon>Arthropoda</taxon>
        <taxon>Hexapoda</taxon>
        <taxon>Insecta</taxon>
        <taxon>Pterygota</taxon>
        <taxon>Neoptera</taxon>
        <taxon>Endopterygota</taxon>
        <taxon>Coleoptera</taxon>
        <taxon>Polyphaga</taxon>
        <taxon>Cucujiformia</taxon>
        <taxon>Chrysomeloidea</taxon>
        <taxon>Chrysomelidae</taxon>
        <taxon>Bruchinae</taxon>
        <taxon>Bruchini</taxon>
        <taxon>Callosobruchus</taxon>
    </lineage>
</organism>
<dbReference type="InterPro" id="IPR051432">
    <property type="entry name" value="KCNMA1_auxiliary"/>
</dbReference>
<dbReference type="SMART" id="SM00369">
    <property type="entry name" value="LRR_TYP"/>
    <property type="match status" value="2"/>
</dbReference>
<evidence type="ECO:0000256" key="5">
    <source>
        <dbReference type="ARBA" id="ARBA00022692"/>
    </source>
</evidence>
<dbReference type="InterPro" id="IPR032675">
    <property type="entry name" value="LRR_dom_sf"/>
</dbReference>
<keyword evidence="7" id="KW-0677">Repeat</keyword>
<keyword evidence="5 13" id="KW-0812">Transmembrane</keyword>
<keyword evidence="8 13" id="KW-1133">Transmembrane helix</keyword>
<proteinExistence type="predicted"/>
<evidence type="ECO:0000256" key="11">
    <source>
        <dbReference type="ARBA" id="ARBA00023157"/>
    </source>
</evidence>
<evidence type="ECO:0000256" key="10">
    <source>
        <dbReference type="ARBA" id="ARBA00023136"/>
    </source>
</evidence>
<dbReference type="SUPFAM" id="SSF52058">
    <property type="entry name" value="L domain-like"/>
    <property type="match status" value="1"/>
</dbReference>
<evidence type="ECO:0000256" key="7">
    <source>
        <dbReference type="ARBA" id="ARBA00022737"/>
    </source>
</evidence>
<gene>
    <name evidence="15" type="ORF">CALMAC_LOCUS17762</name>
</gene>
<dbReference type="Proteomes" id="UP000410492">
    <property type="component" value="Unassembled WGS sequence"/>
</dbReference>
<dbReference type="GO" id="GO:0005886">
    <property type="term" value="C:plasma membrane"/>
    <property type="evidence" value="ECO:0007669"/>
    <property type="project" value="UniProtKB-SubCell"/>
</dbReference>
<keyword evidence="16" id="KW-1185">Reference proteome</keyword>
<evidence type="ECO:0000256" key="12">
    <source>
        <dbReference type="ARBA" id="ARBA00023303"/>
    </source>
</evidence>
<name>A0A653DI77_CALMS</name>
<dbReference type="EMBL" id="CAACVG010012224">
    <property type="protein sequence ID" value="VEN59910.1"/>
    <property type="molecule type" value="Genomic_DNA"/>
</dbReference>
<dbReference type="Gene3D" id="3.80.10.10">
    <property type="entry name" value="Ribonuclease Inhibitor"/>
    <property type="match status" value="1"/>
</dbReference>
<keyword evidence="3" id="KW-1003">Cell membrane</keyword>
<feature type="chain" id="PRO_5025035518" description="LRRCT domain-containing protein" evidence="14">
    <location>
        <begin position="23"/>
        <end position="351"/>
    </location>
</feature>
<keyword evidence="12" id="KW-0407">Ion channel</keyword>
<evidence type="ECO:0000256" key="8">
    <source>
        <dbReference type="ARBA" id="ARBA00022989"/>
    </source>
</evidence>
<feature type="transmembrane region" description="Helical" evidence="13">
    <location>
        <begin position="286"/>
        <end position="308"/>
    </location>
</feature>
<evidence type="ECO:0008006" key="17">
    <source>
        <dbReference type="Google" id="ProtNLM"/>
    </source>
</evidence>
<evidence type="ECO:0000256" key="13">
    <source>
        <dbReference type="SAM" id="Phobius"/>
    </source>
</evidence>
<dbReference type="InterPro" id="IPR001611">
    <property type="entry name" value="Leu-rich_rpt"/>
</dbReference>
<evidence type="ECO:0000256" key="2">
    <source>
        <dbReference type="ARBA" id="ARBA00022448"/>
    </source>
</evidence>
<dbReference type="GO" id="GO:0034220">
    <property type="term" value="P:monoatomic ion transmembrane transport"/>
    <property type="evidence" value="ECO:0007669"/>
    <property type="project" value="UniProtKB-KW"/>
</dbReference>
<keyword evidence="6 14" id="KW-0732">Signal</keyword>
<sequence>MEGKLIRLVLVMIMWHVETSWCSAVDCRREVRCRISYTHRMKAADCFRKEFKEFPKCLPTDIEVLELTYNRIRTVTQDDLSKFSYLKFLYLQDNLISELDDDVFSEMDELMTLDLSINALRSVPATVFQLPSLKTLYLSQNRNINIIDTLEGARPINSPLTQVDISYTTGKEDATEFPYFGPMPFLASLNVSGNQYYSLKPKHFLGLCRLQILITDNVTIDFDDPCDCWIVNKWLLDNEVRFTPFYCNAGRSKCLNHTIPDEDQKVFQQCNAVNAEIQRQHKMYKLSVGLIVFFIVLLLCITLYFTVFRRHCMKHCCKKSTRKTRAKDESIPVSSALLSNTQKSVPNEYVL</sequence>
<comment type="subcellular location">
    <subcellularLocation>
        <location evidence="1">Cell membrane</location>
        <topology evidence="1">Single-pass membrane protein</topology>
    </subcellularLocation>
</comment>
<evidence type="ECO:0000256" key="1">
    <source>
        <dbReference type="ARBA" id="ARBA00004162"/>
    </source>
</evidence>
<dbReference type="InterPro" id="IPR003591">
    <property type="entry name" value="Leu-rich_rpt_typical-subtyp"/>
</dbReference>
<keyword evidence="11" id="KW-1015">Disulfide bond</keyword>
<reference evidence="15 16" key="1">
    <citation type="submission" date="2019-01" db="EMBL/GenBank/DDBJ databases">
        <authorList>
            <person name="Sayadi A."/>
        </authorList>
    </citation>
    <scope>NUCLEOTIDE SEQUENCE [LARGE SCALE GENOMIC DNA]</scope>
</reference>
<keyword evidence="9" id="KW-0406">Ion transport</keyword>
<dbReference type="Pfam" id="PF13855">
    <property type="entry name" value="LRR_8"/>
    <property type="match status" value="1"/>
</dbReference>
<evidence type="ECO:0000256" key="3">
    <source>
        <dbReference type="ARBA" id="ARBA00022475"/>
    </source>
</evidence>
<dbReference type="OrthoDB" id="694479at2759"/>
<evidence type="ECO:0000256" key="6">
    <source>
        <dbReference type="ARBA" id="ARBA00022729"/>
    </source>
</evidence>
<evidence type="ECO:0000313" key="16">
    <source>
        <dbReference type="Proteomes" id="UP000410492"/>
    </source>
</evidence>
<protein>
    <recommendedName>
        <fullName evidence="17">LRRCT domain-containing protein</fullName>
    </recommendedName>
</protein>
<dbReference type="PANTHER" id="PTHR46473">
    <property type="entry name" value="GH08155P"/>
    <property type="match status" value="1"/>
</dbReference>
<keyword evidence="10 13" id="KW-0472">Membrane</keyword>
<accession>A0A653DI77</accession>
<keyword evidence="2" id="KW-0813">Transport</keyword>
<evidence type="ECO:0000313" key="15">
    <source>
        <dbReference type="EMBL" id="VEN59910.1"/>
    </source>
</evidence>
<evidence type="ECO:0000256" key="14">
    <source>
        <dbReference type="SAM" id="SignalP"/>
    </source>
</evidence>
<feature type="signal peptide" evidence="14">
    <location>
        <begin position="1"/>
        <end position="22"/>
    </location>
</feature>